<feature type="transmembrane region" description="Helical" evidence="8">
    <location>
        <begin position="273"/>
        <end position="293"/>
    </location>
</feature>
<evidence type="ECO:0000256" key="5">
    <source>
        <dbReference type="ARBA" id="ARBA00022692"/>
    </source>
</evidence>
<feature type="transmembrane region" description="Helical" evidence="8">
    <location>
        <begin position="136"/>
        <end position="157"/>
    </location>
</feature>
<keyword evidence="4" id="KW-1003">Cell membrane</keyword>
<feature type="transmembrane region" description="Helical" evidence="8">
    <location>
        <begin position="335"/>
        <end position="356"/>
    </location>
</feature>
<dbReference type="Proteomes" id="UP000594195">
    <property type="component" value="Chromosome"/>
</dbReference>
<dbReference type="GO" id="GO:0005886">
    <property type="term" value="C:plasma membrane"/>
    <property type="evidence" value="ECO:0007669"/>
    <property type="project" value="UniProtKB-SubCell"/>
</dbReference>
<dbReference type="InterPro" id="IPR005829">
    <property type="entry name" value="Sugar_transporter_CS"/>
</dbReference>
<evidence type="ECO:0000256" key="8">
    <source>
        <dbReference type="SAM" id="Phobius"/>
    </source>
</evidence>
<name>A0A7M2YDV6_9FLAO</name>
<dbReference type="Gene3D" id="1.20.1720.10">
    <property type="entry name" value="Multidrug resistance protein D"/>
    <property type="match status" value="1"/>
</dbReference>
<feature type="transmembrane region" description="Helical" evidence="8">
    <location>
        <begin position="231"/>
        <end position="252"/>
    </location>
</feature>
<dbReference type="Gene3D" id="1.20.1250.20">
    <property type="entry name" value="MFS general substrate transporter like domains"/>
    <property type="match status" value="1"/>
</dbReference>
<gene>
    <name evidence="10" type="ORF">Q73A0000_16500</name>
</gene>
<dbReference type="InterPro" id="IPR020846">
    <property type="entry name" value="MFS_dom"/>
</dbReference>
<feature type="transmembrane region" description="Helical" evidence="8">
    <location>
        <begin position="9"/>
        <end position="29"/>
    </location>
</feature>
<dbReference type="PANTHER" id="PTHR42718">
    <property type="entry name" value="MAJOR FACILITATOR SUPERFAMILY MULTIDRUG TRANSPORTER MFSC"/>
    <property type="match status" value="1"/>
</dbReference>
<dbReference type="Pfam" id="PF07690">
    <property type="entry name" value="MFS_1"/>
    <property type="match status" value="1"/>
</dbReference>
<dbReference type="PROSITE" id="PS00216">
    <property type="entry name" value="SUGAR_TRANSPORT_1"/>
    <property type="match status" value="1"/>
</dbReference>
<evidence type="ECO:0000259" key="9">
    <source>
        <dbReference type="PROSITE" id="PS50850"/>
    </source>
</evidence>
<evidence type="ECO:0000256" key="4">
    <source>
        <dbReference type="ARBA" id="ARBA00022475"/>
    </source>
</evidence>
<evidence type="ECO:0000256" key="2">
    <source>
        <dbReference type="ARBA" id="ARBA00008537"/>
    </source>
</evidence>
<protein>
    <submittedName>
        <fullName evidence="10">DHA2 family efflux MFS transporter permease subunit</fullName>
    </submittedName>
</protein>
<evidence type="ECO:0000256" key="3">
    <source>
        <dbReference type="ARBA" id="ARBA00022448"/>
    </source>
</evidence>
<dbReference type="NCBIfam" id="TIGR00711">
    <property type="entry name" value="efflux_EmrB"/>
    <property type="match status" value="1"/>
</dbReference>
<evidence type="ECO:0000256" key="6">
    <source>
        <dbReference type="ARBA" id="ARBA00022989"/>
    </source>
</evidence>
<evidence type="ECO:0000313" key="10">
    <source>
        <dbReference type="EMBL" id="QOW11845.1"/>
    </source>
</evidence>
<dbReference type="InterPro" id="IPR036259">
    <property type="entry name" value="MFS_trans_sf"/>
</dbReference>
<dbReference type="AlphaFoldDB" id="A0A7M2YDV6"/>
<keyword evidence="3" id="KW-0813">Transport</keyword>
<dbReference type="SUPFAM" id="SSF103473">
    <property type="entry name" value="MFS general substrate transporter"/>
    <property type="match status" value="1"/>
</dbReference>
<sequence>MAEVGLKKWMITITVILCSMLELVDISIVNVAITDMMGNLGATINDVSWVIAAYAIANVIIIPMAGFLSERFGRRNYFITSVVVFTIASVCCGLSTSIWELVAFRFVQGMAGGALLTTSQTILVETFPEEELGLANGLFGMGIIVGPTIGPTLGGVIVDNLSWHWIFFINLPIGIIATILAFSFIKSQAGYNPKAVKAKIDWLGIFLLIIGIGSLQLMLEKGKEEEWFQSTFIIILTAISIFGIIAFIVRMLRHKDPLVDLKILRHRNVSIGTFMAFILGFGLFGTVFIYPIFTQQILGYTATQTGELLIPGALLGGVSMPIVGKLVQKGISPKYLIPIGFVVFATFTFLMASIITPNTDQGNFFIPLLLRGMGIGFLFLPLTILSLQGLKGRDVSQSAGLTNMMRQLGGSFGIAILATYLTNREQFNLERIGLHLNSNDPMVMQRVQNIINGFVAKGTNAFEAKQQAYRVLEGMLMKQAYLVTYIDTFIMLGVFFIACIPIVFLIKKYKVGGTEKQMPMP</sequence>
<dbReference type="InterPro" id="IPR004638">
    <property type="entry name" value="EmrB-like"/>
</dbReference>
<evidence type="ECO:0000256" key="1">
    <source>
        <dbReference type="ARBA" id="ARBA00004651"/>
    </source>
</evidence>
<feature type="transmembrane region" description="Helical" evidence="8">
    <location>
        <begin position="399"/>
        <end position="421"/>
    </location>
</feature>
<organism evidence="10 11">
    <name type="scientific">Kaistella flava</name>
    <name type="common">ex Peng et al. 2021</name>
    <dbReference type="NCBI Taxonomy" id="2038776"/>
    <lineage>
        <taxon>Bacteria</taxon>
        <taxon>Pseudomonadati</taxon>
        <taxon>Bacteroidota</taxon>
        <taxon>Flavobacteriia</taxon>
        <taxon>Flavobacteriales</taxon>
        <taxon>Weeksellaceae</taxon>
        <taxon>Chryseobacterium group</taxon>
        <taxon>Kaistella</taxon>
    </lineage>
</organism>
<comment type="similarity">
    <text evidence="2">Belongs to the major facilitator superfamily. EmrB family.</text>
</comment>
<feature type="transmembrane region" description="Helical" evidence="8">
    <location>
        <begin position="202"/>
        <end position="219"/>
    </location>
</feature>
<keyword evidence="6 8" id="KW-1133">Transmembrane helix</keyword>
<evidence type="ECO:0000256" key="7">
    <source>
        <dbReference type="ARBA" id="ARBA00023136"/>
    </source>
</evidence>
<dbReference type="KEGG" id="kfa:Q73A0000_16500"/>
<feature type="transmembrane region" description="Helical" evidence="8">
    <location>
        <begin position="305"/>
        <end position="323"/>
    </location>
</feature>
<feature type="transmembrane region" description="Helical" evidence="8">
    <location>
        <begin position="368"/>
        <end position="387"/>
    </location>
</feature>
<feature type="transmembrane region" description="Helical" evidence="8">
    <location>
        <begin position="49"/>
        <end position="68"/>
    </location>
</feature>
<dbReference type="PROSITE" id="PS50850">
    <property type="entry name" value="MFS"/>
    <property type="match status" value="1"/>
</dbReference>
<comment type="subcellular location">
    <subcellularLocation>
        <location evidence="1">Cell membrane</location>
        <topology evidence="1">Multi-pass membrane protein</topology>
    </subcellularLocation>
</comment>
<keyword evidence="7 8" id="KW-0472">Membrane</keyword>
<dbReference type="PRINTS" id="PR01036">
    <property type="entry name" value="TCRTETB"/>
</dbReference>
<dbReference type="GO" id="GO:0022857">
    <property type="term" value="F:transmembrane transporter activity"/>
    <property type="evidence" value="ECO:0007669"/>
    <property type="project" value="InterPro"/>
</dbReference>
<dbReference type="InterPro" id="IPR011701">
    <property type="entry name" value="MFS"/>
</dbReference>
<proteinExistence type="inferred from homology"/>
<dbReference type="RefSeq" id="WP_193812015.1">
    <property type="nucleotide sequence ID" value="NZ_CP040442.1"/>
</dbReference>
<keyword evidence="11" id="KW-1185">Reference proteome</keyword>
<feature type="transmembrane region" description="Helical" evidence="8">
    <location>
        <begin position="163"/>
        <end position="182"/>
    </location>
</feature>
<dbReference type="CDD" id="cd17503">
    <property type="entry name" value="MFS_LmrB_MDR_like"/>
    <property type="match status" value="1"/>
</dbReference>
<reference evidence="10 11" key="1">
    <citation type="submission" date="2019-05" db="EMBL/GenBank/DDBJ databases">
        <title>Chryseobacterium sp. isolated from King George Island, maritime Antarctica.</title>
        <authorList>
            <person name="Peng X."/>
        </authorList>
    </citation>
    <scope>NUCLEOTIDE SEQUENCE [LARGE SCALE GENOMIC DNA]</scope>
    <source>
        <strain evidence="10 11">7-3A</strain>
    </source>
</reference>
<evidence type="ECO:0000313" key="11">
    <source>
        <dbReference type="Proteomes" id="UP000594195"/>
    </source>
</evidence>
<accession>A0A7M2YDV6</accession>
<dbReference type="PANTHER" id="PTHR42718:SF9">
    <property type="entry name" value="MAJOR FACILITATOR SUPERFAMILY MULTIDRUG TRANSPORTER MFSC"/>
    <property type="match status" value="1"/>
</dbReference>
<feature type="domain" description="Major facilitator superfamily (MFS) profile" evidence="9">
    <location>
        <begin position="11"/>
        <end position="511"/>
    </location>
</feature>
<feature type="transmembrane region" description="Helical" evidence="8">
    <location>
        <begin position="105"/>
        <end position="124"/>
    </location>
</feature>
<feature type="transmembrane region" description="Helical" evidence="8">
    <location>
        <begin position="77"/>
        <end position="99"/>
    </location>
</feature>
<keyword evidence="5 8" id="KW-0812">Transmembrane</keyword>
<dbReference type="EMBL" id="CP040442">
    <property type="protein sequence ID" value="QOW11845.1"/>
    <property type="molecule type" value="Genomic_DNA"/>
</dbReference>
<feature type="transmembrane region" description="Helical" evidence="8">
    <location>
        <begin position="482"/>
        <end position="506"/>
    </location>
</feature>